<organism evidence="4 5">
    <name type="scientific">candidate division KSB3 bacterium</name>
    <dbReference type="NCBI Taxonomy" id="2044937"/>
    <lineage>
        <taxon>Bacteria</taxon>
        <taxon>candidate division KSB3</taxon>
    </lineage>
</organism>
<feature type="domain" description="Glycosyl transferase family 1" evidence="2">
    <location>
        <begin position="212"/>
        <end position="366"/>
    </location>
</feature>
<evidence type="ECO:0000259" key="3">
    <source>
        <dbReference type="Pfam" id="PF13439"/>
    </source>
</evidence>
<accession>A0A2G6EDY0</accession>
<dbReference type="Proteomes" id="UP000229740">
    <property type="component" value="Unassembled WGS sequence"/>
</dbReference>
<evidence type="ECO:0000313" key="5">
    <source>
        <dbReference type="Proteomes" id="UP000229740"/>
    </source>
</evidence>
<evidence type="ECO:0000259" key="2">
    <source>
        <dbReference type="Pfam" id="PF00534"/>
    </source>
</evidence>
<dbReference type="EMBL" id="PDPS01000008">
    <property type="protein sequence ID" value="PID60303.1"/>
    <property type="molecule type" value="Genomic_DNA"/>
</dbReference>
<dbReference type="PANTHER" id="PTHR46401:SF2">
    <property type="entry name" value="GLYCOSYLTRANSFERASE WBBK-RELATED"/>
    <property type="match status" value="1"/>
</dbReference>
<dbReference type="InterPro" id="IPR001296">
    <property type="entry name" value="Glyco_trans_1"/>
</dbReference>
<dbReference type="Gene3D" id="3.40.50.2000">
    <property type="entry name" value="Glycogen Phosphorylase B"/>
    <property type="match status" value="2"/>
</dbReference>
<proteinExistence type="predicted"/>
<dbReference type="Pfam" id="PF00534">
    <property type="entry name" value="Glycos_transf_1"/>
    <property type="match status" value="1"/>
</dbReference>
<dbReference type="PANTHER" id="PTHR46401">
    <property type="entry name" value="GLYCOSYLTRANSFERASE WBBK-RELATED"/>
    <property type="match status" value="1"/>
</dbReference>
<gene>
    <name evidence="4" type="ORF">CSB45_00520</name>
</gene>
<sequence length="391" mass="45008">MMNVLFDHQIFEAQQFGGISRYFYELWRHAEDAGFSAQIEVQYGKNVYLRESAAFQEHLQPFEDPWRIFFEHAHLPGKEAILRIKQRLNPGKPWKAALKASNQLAVLERLQHSSCDIFHPTYYDPYFLDRLHDTPFVLTVFDMIHERYPEYFRLTERVSAHKYRICQSAARIITISEQTRRDLISFFGIAPEIIDVVYLANSLVLADDELAVKLPDFYLLFTGSRKIYKNFYFLLRALADILRDNNITLVCTGKAFSAAEYQFFELLGVENHVRHISADDNTLAALYHHALAFVFPSLYEGFGIPVLEAFACGCPAILSNSSSLPEVGGDAAAYFEAKDARSIQEAVTRVIFHEELRRELIAKGTERLQHFSWERTARQTATVYARALNAV</sequence>
<dbReference type="InterPro" id="IPR028098">
    <property type="entry name" value="Glyco_trans_4-like_N"/>
</dbReference>
<dbReference type="SUPFAM" id="SSF53756">
    <property type="entry name" value="UDP-Glycosyltransferase/glycogen phosphorylase"/>
    <property type="match status" value="1"/>
</dbReference>
<dbReference type="GO" id="GO:0016757">
    <property type="term" value="F:glycosyltransferase activity"/>
    <property type="evidence" value="ECO:0007669"/>
    <property type="project" value="InterPro"/>
</dbReference>
<keyword evidence="1 4" id="KW-0808">Transferase</keyword>
<name>A0A2G6EDY0_9BACT</name>
<comment type="caution">
    <text evidence="4">The sequence shown here is derived from an EMBL/GenBank/DDBJ whole genome shotgun (WGS) entry which is preliminary data.</text>
</comment>
<protein>
    <submittedName>
        <fullName evidence="4">Glycosyl transferase family 1</fullName>
    </submittedName>
</protein>
<feature type="domain" description="Glycosyltransferase subfamily 4-like N-terminal" evidence="3">
    <location>
        <begin position="17"/>
        <end position="198"/>
    </location>
</feature>
<reference evidence="4 5" key="1">
    <citation type="submission" date="2017-10" db="EMBL/GenBank/DDBJ databases">
        <title>Novel microbial diversity and functional potential in the marine mammal oral microbiome.</title>
        <authorList>
            <person name="Dudek N.K."/>
            <person name="Sun C.L."/>
            <person name="Burstein D."/>
            <person name="Kantor R.S."/>
            <person name="Aliaga Goltsman D.S."/>
            <person name="Bik E.M."/>
            <person name="Thomas B.C."/>
            <person name="Banfield J.F."/>
            <person name="Relman D.A."/>
        </authorList>
    </citation>
    <scope>NUCLEOTIDE SEQUENCE [LARGE SCALE GENOMIC DNA]</scope>
    <source>
        <strain evidence="4">DOLZORAL124_49_17</strain>
    </source>
</reference>
<evidence type="ECO:0000256" key="1">
    <source>
        <dbReference type="ARBA" id="ARBA00022679"/>
    </source>
</evidence>
<dbReference type="Pfam" id="PF13439">
    <property type="entry name" value="Glyco_transf_4"/>
    <property type="match status" value="1"/>
</dbReference>
<dbReference type="AlphaFoldDB" id="A0A2G6EDY0"/>
<dbReference type="CDD" id="cd03809">
    <property type="entry name" value="GT4_MtfB-like"/>
    <property type="match status" value="1"/>
</dbReference>
<evidence type="ECO:0000313" key="4">
    <source>
        <dbReference type="EMBL" id="PID60303.1"/>
    </source>
</evidence>